<dbReference type="InterPro" id="IPR039315">
    <property type="entry name" value="CheW"/>
</dbReference>
<dbReference type="GO" id="GO:0005829">
    <property type="term" value="C:cytosol"/>
    <property type="evidence" value="ECO:0007669"/>
    <property type="project" value="TreeGrafter"/>
</dbReference>
<evidence type="ECO:0000313" key="2">
    <source>
        <dbReference type="EMBL" id="TNC46072.1"/>
    </source>
</evidence>
<feature type="domain" description="CheW-like" evidence="1">
    <location>
        <begin position="12"/>
        <end position="149"/>
    </location>
</feature>
<feature type="domain" description="CheW-like" evidence="1">
    <location>
        <begin position="339"/>
        <end position="488"/>
    </location>
</feature>
<dbReference type="InterPro" id="IPR002545">
    <property type="entry name" value="CheW-lke_dom"/>
</dbReference>
<sequence>MTAALDATASPSWRAATLEVAGARVLVACELVDKVIETPGTLGPALLNEPSMLGSFIHAGSTFPLSDLGRCLGLSTSNERPPPTTVLLRLAGKRAAVAVDRVESVKVLPSESLVKLSARGNSFALAPLPGQEEPAVVLQEDSLLALTGMMFADVPITTEASQPGIAHHATHDPSFMSFSWAGIRYAFEITQVSEIVSQPMLAAASTLRLPGFLGEVETTRGMVLLLERPSPGSGEPPGYKAPNHAVVLETGDLRFAVPADEIHAMFKLGSAGILPLPRPTNPIDRSMRGLAAPTPGGNSMVVLDALGVLEASGGCPAVTMQSRQEQEKRRGVQAGNGLLRSFVELEAAGRFFTRLVDVQELAEVPRSSILLPHAQDGLDGYLQHRGEALAIVDLAKRLGHPARRADVAKLAIVQTEHGTIGFIVDGFVSVQHVHATALPQAGEQEGRTPRQTGRPYERHWTLTHVTSREQTRVVPVLDLAAVAREVQYGVNGA</sequence>
<dbReference type="PROSITE" id="PS50851">
    <property type="entry name" value="CHEW"/>
    <property type="match status" value="2"/>
</dbReference>
<proteinExistence type="predicted"/>
<dbReference type="GO" id="GO:0007165">
    <property type="term" value="P:signal transduction"/>
    <property type="evidence" value="ECO:0007669"/>
    <property type="project" value="InterPro"/>
</dbReference>
<dbReference type="OrthoDB" id="3291462at2"/>
<dbReference type="EMBL" id="VDFU01000042">
    <property type="protein sequence ID" value="TNC46072.1"/>
    <property type="molecule type" value="Genomic_DNA"/>
</dbReference>
<dbReference type="RefSeq" id="WP_139078753.1">
    <property type="nucleotide sequence ID" value="NZ_VDFU01000042.1"/>
</dbReference>
<accession>A0A5C4MPV4</accession>
<dbReference type="SUPFAM" id="SSF50341">
    <property type="entry name" value="CheW-like"/>
    <property type="match status" value="3"/>
</dbReference>
<dbReference type="SMART" id="SM00260">
    <property type="entry name" value="CheW"/>
    <property type="match status" value="1"/>
</dbReference>
<dbReference type="PANTHER" id="PTHR22617:SF23">
    <property type="entry name" value="CHEMOTAXIS PROTEIN CHEW"/>
    <property type="match status" value="1"/>
</dbReference>
<dbReference type="InterPro" id="IPR036061">
    <property type="entry name" value="CheW-like_dom_sf"/>
</dbReference>
<dbReference type="GO" id="GO:0006935">
    <property type="term" value="P:chemotaxis"/>
    <property type="evidence" value="ECO:0007669"/>
    <property type="project" value="InterPro"/>
</dbReference>
<protein>
    <recommendedName>
        <fullName evidence="1">CheW-like domain-containing protein</fullName>
    </recommendedName>
</protein>
<dbReference type="AlphaFoldDB" id="A0A5C4MPV4"/>
<keyword evidence="3" id="KW-1185">Reference proteome</keyword>
<reference evidence="2 3" key="1">
    <citation type="submission" date="2019-06" db="EMBL/GenBank/DDBJ databases">
        <title>YIM 131921 draft genome.</title>
        <authorList>
            <person name="Jiang L."/>
        </authorList>
    </citation>
    <scope>NUCLEOTIDE SEQUENCE [LARGE SCALE GENOMIC DNA]</scope>
    <source>
        <strain evidence="2 3">YIM 131921</strain>
    </source>
</reference>
<name>A0A5C4MPV4_9RHOB</name>
<comment type="caution">
    <text evidence="2">The sequence shown here is derived from an EMBL/GenBank/DDBJ whole genome shotgun (WGS) entry which is preliminary data.</text>
</comment>
<evidence type="ECO:0000313" key="3">
    <source>
        <dbReference type="Proteomes" id="UP000305887"/>
    </source>
</evidence>
<organism evidence="2 3">
    <name type="scientific">Rubellimicrobium rubrum</name>
    <dbReference type="NCBI Taxonomy" id="2585369"/>
    <lineage>
        <taxon>Bacteria</taxon>
        <taxon>Pseudomonadati</taxon>
        <taxon>Pseudomonadota</taxon>
        <taxon>Alphaproteobacteria</taxon>
        <taxon>Rhodobacterales</taxon>
        <taxon>Roseobacteraceae</taxon>
        <taxon>Rubellimicrobium</taxon>
    </lineage>
</organism>
<dbReference type="Pfam" id="PF01584">
    <property type="entry name" value="CheW"/>
    <property type="match status" value="2"/>
</dbReference>
<dbReference type="Gene3D" id="2.40.50.180">
    <property type="entry name" value="CheA-289, Domain 4"/>
    <property type="match status" value="2"/>
</dbReference>
<evidence type="ECO:0000259" key="1">
    <source>
        <dbReference type="PROSITE" id="PS50851"/>
    </source>
</evidence>
<dbReference type="PANTHER" id="PTHR22617">
    <property type="entry name" value="CHEMOTAXIS SENSOR HISTIDINE KINASE-RELATED"/>
    <property type="match status" value="1"/>
</dbReference>
<dbReference type="Proteomes" id="UP000305887">
    <property type="component" value="Unassembled WGS sequence"/>
</dbReference>
<gene>
    <name evidence="2" type="ORF">FHG66_19560</name>
</gene>